<organism evidence="1 2">
    <name type="scientific">Nonomuraea mesophila</name>
    <dbReference type="NCBI Taxonomy" id="2530382"/>
    <lineage>
        <taxon>Bacteria</taxon>
        <taxon>Bacillati</taxon>
        <taxon>Actinomycetota</taxon>
        <taxon>Actinomycetes</taxon>
        <taxon>Streptosporangiales</taxon>
        <taxon>Streptosporangiaceae</taxon>
        <taxon>Nonomuraea</taxon>
    </lineage>
</organism>
<comment type="caution">
    <text evidence="1">The sequence shown here is derived from an EMBL/GenBank/DDBJ whole genome shotgun (WGS) entry which is preliminary data.</text>
</comment>
<evidence type="ECO:0000313" key="1">
    <source>
        <dbReference type="EMBL" id="TDE45727.1"/>
    </source>
</evidence>
<sequence>MLNVDLLRPLLRAAWGPDTCDTESRAEWRPDNPARGQCGTTALVVQDLLGGDLILAEVHVDGVKVCHHYWNRLPDGTEVDLTSEQFLPGEVVVGGRVQHRPPDAPRRCREEYELLRQRVLAALPRFG</sequence>
<dbReference type="RefSeq" id="WP_132632881.1">
    <property type="nucleotide sequence ID" value="NZ_SMLD01000066.1"/>
</dbReference>
<evidence type="ECO:0000313" key="2">
    <source>
        <dbReference type="Proteomes" id="UP000295136"/>
    </source>
</evidence>
<accession>A0A4R5FBA9</accession>
<dbReference type="EMBL" id="SMLD01000066">
    <property type="protein sequence ID" value="TDE45727.1"/>
    <property type="molecule type" value="Genomic_DNA"/>
</dbReference>
<dbReference type="InterPro" id="IPR056238">
    <property type="entry name" value="YunG-like"/>
</dbReference>
<keyword evidence="2" id="KW-1185">Reference proteome</keyword>
<dbReference type="Pfam" id="PF24585">
    <property type="entry name" value="YunG"/>
    <property type="match status" value="1"/>
</dbReference>
<dbReference type="Proteomes" id="UP000295136">
    <property type="component" value="Unassembled WGS sequence"/>
</dbReference>
<name>A0A4R5FBA9_9ACTN</name>
<gene>
    <name evidence="1" type="ORF">E1295_24080</name>
</gene>
<protein>
    <submittedName>
        <fullName evidence="1">Uncharacterized protein</fullName>
    </submittedName>
</protein>
<dbReference type="AlphaFoldDB" id="A0A4R5FBA9"/>
<proteinExistence type="predicted"/>
<reference evidence="1 2" key="1">
    <citation type="submission" date="2019-03" db="EMBL/GenBank/DDBJ databases">
        <title>Draft genome sequences of novel Actinobacteria.</title>
        <authorList>
            <person name="Sahin N."/>
            <person name="Ay H."/>
            <person name="Saygin H."/>
        </authorList>
    </citation>
    <scope>NUCLEOTIDE SEQUENCE [LARGE SCALE GENOMIC DNA]</scope>
    <source>
        <strain evidence="1 2">6K102</strain>
    </source>
</reference>